<evidence type="ECO:0000259" key="11">
    <source>
        <dbReference type="Pfam" id="PF02463"/>
    </source>
</evidence>
<keyword evidence="10" id="KW-0175">Coiled coil</keyword>
<evidence type="ECO:0000256" key="1">
    <source>
        <dbReference type="ARBA" id="ARBA00003618"/>
    </source>
</evidence>
<dbReference type="PANTHER" id="PTHR11059:SF0">
    <property type="entry name" value="DNA REPAIR PROTEIN RECN"/>
    <property type="match status" value="1"/>
</dbReference>
<dbReference type="FunFam" id="3.40.50.300:FF:000319">
    <property type="entry name" value="DNA repair protein RecN"/>
    <property type="match status" value="1"/>
</dbReference>
<protein>
    <recommendedName>
        <fullName evidence="3 9">DNA repair protein RecN</fullName>
    </recommendedName>
    <alternativeName>
        <fullName evidence="8 9">Recombination protein N</fullName>
    </alternativeName>
</protein>
<gene>
    <name evidence="12" type="primary">recN</name>
    <name evidence="12" type="ORF">JIR001_13880</name>
</gene>
<evidence type="ECO:0000256" key="6">
    <source>
        <dbReference type="ARBA" id="ARBA00022840"/>
    </source>
</evidence>
<dbReference type="GO" id="GO:0043590">
    <property type="term" value="C:bacterial nucleoid"/>
    <property type="evidence" value="ECO:0007669"/>
    <property type="project" value="TreeGrafter"/>
</dbReference>
<keyword evidence="13" id="KW-1185">Reference proteome</keyword>
<dbReference type="PANTHER" id="PTHR11059">
    <property type="entry name" value="DNA REPAIR PROTEIN RECN"/>
    <property type="match status" value="1"/>
</dbReference>
<dbReference type="RefSeq" id="WP_212774810.1">
    <property type="nucleotide sequence ID" value="NZ_AP024601.1"/>
</dbReference>
<evidence type="ECO:0000256" key="2">
    <source>
        <dbReference type="ARBA" id="ARBA00009441"/>
    </source>
</evidence>
<evidence type="ECO:0000256" key="8">
    <source>
        <dbReference type="ARBA" id="ARBA00033408"/>
    </source>
</evidence>
<dbReference type="Pfam" id="PF02463">
    <property type="entry name" value="SMC_N"/>
    <property type="match status" value="1"/>
</dbReference>
<proteinExistence type="inferred from homology"/>
<keyword evidence="7 9" id="KW-0234">DNA repair</keyword>
<evidence type="ECO:0000256" key="5">
    <source>
        <dbReference type="ARBA" id="ARBA00022763"/>
    </source>
</evidence>
<dbReference type="SUPFAM" id="SSF52540">
    <property type="entry name" value="P-loop containing nucleoside triphosphate hydrolases"/>
    <property type="match status" value="1"/>
</dbReference>
<evidence type="ECO:0000256" key="9">
    <source>
        <dbReference type="PIRNR" id="PIRNR003128"/>
    </source>
</evidence>
<dbReference type="Proteomes" id="UP000677436">
    <property type="component" value="Chromosome"/>
</dbReference>
<evidence type="ECO:0000256" key="4">
    <source>
        <dbReference type="ARBA" id="ARBA00022741"/>
    </source>
</evidence>
<comment type="similarity">
    <text evidence="2 9">Belongs to the RecN family.</text>
</comment>
<dbReference type="KEGG" id="pabs:JIR001_13880"/>
<accession>A0A8D5UEC2</accession>
<sequence>MLREMSIRHFAIIDHVRLTFDNGFHVLTGETGAGKSILIDAIGLLVGGRGSADFVRHGKGKAEIEGLFEVPAEHPVRDVLSELGIEPEEDVLIIRREIAASGKSTCRINGRMVTLAMLKQVGERLLDIHGQHEHQSLLKPEEHVEWLDAFGGETVLAKRREYEVVYRKYRDLEREWQRLTVDEKEMAQRIDLLRFQQEEIAAAKLTEGEEEELELERKRLAHAEKIVQNASEAYEALYGERRGLEHLHDALQALEEIAQVDESIRSVWEMVQSAYYQLEEAARELGTYRDQLEFDPDRLVEVEDRLHLIHQLKRKYGDSIRDILSFGERVQEELERLLNRDENKEALEAEMRKLRAELDQKADELTALRKQAARRLEERVEKELADLNMGATTFHVAFYSSETPNGLTPTGKDRIEFQIAPNPGEPLRPLAKIASGGELSRIMLALKTLFADVDHIPTLIFDEIDTGVSGRAAQAIAEKMVALGRKSQVLCITHLPQVACMADTHFYIYKEAESGHTQTHVEKLDRQGRTLELARMLGGVEVTDTTREHAQEMLQMAEQMKKAI</sequence>
<dbReference type="InterPro" id="IPR003395">
    <property type="entry name" value="RecF/RecN/SMC_N"/>
</dbReference>
<evidence type="ECO:0000313" key="12">
    <source>
        <dbReference type="EMBL" id="BCU81605.1"/>
    </source>
</evidence>
<dbReference type="GO" id="GO:0006310">
    <property type="term" value="P:DNA recombination"/>
    <property type="evidence" value="ECO:0007669"/>
    <property type="project" value="InterPro"/>
</dbReference>
<evidence type="ECO:0000256" key="7">
    <source>
        <dbReference type="ARBA" id="ARBA00023204"/>
    </source>
</evidence>
<name>A0A8D5UEC2_9BACL</name>
<dbReference type="GO" id="GO:0006281">
    <property type="term" value="P:DNA repair"/>
    <property type="evidence" value="ECO:0007669"/>
    <property type="project" value="UniProtKB-KW"/>
</dbReference>
<keyword evidence="6" id="KW-0067">ATP-binding</keyword>
<dbReference type="FunFam" id="3.40.50.300:FF:000356">
    <property type="entry name" value="DNA repair protein RecN"/>
    <property type="match status" value="1"/>
</dbReference>
<dbReference type="InterPro" id="IPR027417">
    <property type="entry name" value="P-loop_NTPase"/>
</dbReference>
<dbReference type="Gene3D" id="3.40.50.300">
    <property type="entry name" value="P-loop containing nucleotide triphosphate hydrolases"/>
    <property type="match status" value="2"/>
</dbReference>
<comment type="function">
    <text evidence="1 9">May be involved in recombinational repair of damaged DNA.</text>
</comment>
<evidence type="ECO:0000256" key="3">
    <source>
        <dbReference type="ARBA" id="ARBA00021315"/>
    </source>
</evidence>
<reference evidence="12" key="2">
    <citation type="journal article" date="2021" name="Microbiol. Resour. Announc.">
        <title>Complete Genome Sequence of Polycladomyces abyssicola JIR-001T, Isolated from Hemipelagic Sediment in Deep Seawater.</title>
        <authorList>
            <person name="Tsubouchi T."/>
            <person name="Kaneko Y."/>
        </authorList>
    </citation>
    <scope>NUCLEOTIDE SEQUENCE</scope>
    <source>
        <strain evidence="12">JIR-001</strain>
    </source>
</reference>
<dbReference type="NCBIfam" id="NF008121">
    <property type="entry name" value="PRK10869.1"/>
    <property type="match status" value="1"/>
</dbReference>
<dbReference type="EMBL" id="AP024601">
    <property type="protein sequence ID" value="BCU81605.1"/>
    <property type="molecule type" value="Genomic_DNA"/>
</dbReference>
<dbReference type="GO" id="GO:0005524">
    <property type="term" value="F:ATP binding"/>
    <property type="evidence" value="ECO:0007669"/>
    <property type="project" value="UniProtKB-KW"/>
</dbReference>
<dbReference type="CDD" id="cd03241">
    <property type="entry name" value="ABC_RecN"/>
    <property type="match status" value="2"/>
</dbReference>
<evidence type="ECO:0000256" key="10">
    <source>
        <dbReference type="SAM" id="Coils"/>
    </source>
</evidence>
<reference evidence="12" key="1">
    <citation type="journal article" date="2013" name="Int. J. Syst. Evol. Microbiol.">
        <title>Polycladomyces abyssicola gen. nov., sp. nov., a thermophilic filamentous bacterium isolated from hemipelagic sediment.</title>
        <authorList>
            <person name="Tsubouchi T."/>
            <person name="Shimane Y."/>
            <person name="Mori K."/>
            <person name="Usui K."/>
            <person name="Hiraki T."/>
            <person name="Tame A."/>
            <person name="Uematsu K."/>
            <person name="Maruyama T."/>
            <person name="Hatada Y."/>
        </authorList>
    </citation>
    <scope>NUCLEOTIDE SEQUENCE</scope>
    <source>
        <strain evidence="12">JIR-001</strain>
    </source>
</reference>
<dbReference type="InterPro" id="IPR004604">
    <property type="entry name" value="DNA_recomb/repair_RecN"/>
</dbReference>
<feature type="coiled-coil region" evidence="10">
    <location>
        <begin position="330"/>
        <end position="375"/>
    </location>
</feature>
<dbReference type="AlphaFoldDB" id="A0A8D5UEC2"/>
<dbReference type="GO" id="GO:0009432">
    <property type="term" value="P:SOS response"/>
    <property type="evidence" value="ECO:0007669"/>
    <property type="project" value="TreeGrafter"/>
</dbReference>
<keyword evidence="4" id="KW-0547">Nucleotide-binding</keyword>
<feature type="domain" description="RecF/RecN/SMC N-terminal" evidence="11">
    <location>
        <begin position="2"/>
        <end position="511"/>
    </location>
</feature>
<organism evidence="12 13">
    <name type="scientific">Polycladomyces abyssicola</name>
    <dbReference type="NCBI Taxonomy" id="1125966"/>
    <lineage>
        <taxon>Bacteria</taxon>
        <taxon>Bacillati</taxon>
        <taxon>Bacillota</taxon>
        <taxon>Bacilli</taxon>
        <taxon>Bacillales</taxon>
        <taxon>Thermoactinomycetaceae</taxon>
        <taxon>Polycladomyces</taxon>
    </lineage>
</organism>
<evidence type="ECO:0000313" key="13">
    <source>
        <dbReference type="Proteomes" id="UP000677436"/>
    </source>
</evidence>
<dbReference type="PIRSF" id="PIRSF003128">
    <property type="entry name" value="RecN"/>
    <property type="match status" value="1"/>
</dbReference>
<dbReference type="NCBIfam" id="TIGR00634">
    <property type="entry name" value="recN"/>
    <property type="match status" value="1"/>
</dbReference>
<keyword evidence="5 9" id="KW-0227">DNA damage</keyword>